<evidence type="ECO:0000313" key="1">
    <source>
        <dbReference type="EMBL" id="MEA3516842.1"/>
    </source>
</evidence>
<keyword evidence="2" id="KW-1185">Reference proteome</keyword>
<reference evidence="1" key="1">
    <citation type="submission" date="2023-12" db="EMBL/GenBank/DDBJ databases">
        <title>Diversity of Rhizobium in root nodule of phaseolus vulgaris.</title>
        <authorList>
            <person name="Wang H."/>
        </authorList>
    </citation>
    <scope>NUCLEOTIDE SEQUENCE</scope>
    <source>
        <strain evidence="1">MJ31</strain>
    </source>
</reference>
<comment type="caution">
    <text evidence="1">The sequence shown here is derived from an EMBL/GenBank/DDBJ whole genome shotgun (WGS) entry which is preliminary data.</text>
</comment>
<dbReference type="Proteomes" id="UP001304050">
    <property type="component" value="Unassembled WGS sequence"/>
</dbReference>
<name>A0ACC6MUI6_9HYPH</name>
<dbReference type="EMBL" id="JAYESG010000002">
    <property type="protein sequence ID" value="MEA3516842.1"/>
    <property type="molecule type" value="Genomic_DNA"/>
</dbReference>
<gene>
    <name evidence="1" type="ORF">U8465_06790</name>
</gene>
<evidence type="ECO:0000313" key="2">
    <source>
        <dbReference type="Proteomes" id="UP001304050"/>
    </source>
</evidence>
<sequence length="413" mass="42715">MSSVLKQIFLMIRVNLGSLPRRLWISLSMVLSVALVVAVLAGFLAMARGFEAALAGAGSPDIAVVLGGGTTQETGSEVPAEAIRSLAAMSGDTGIARNPGITRNPGIARDGAGELALSREIVVPVDVRQGDGAEHTLSLRGMDVAGPALRERAGLSQGRLFSPGAREIVVGARIADTFPGFAVGDTIRFGALDWRIVGHFTSGGSAFESEIWADLEAVQSAFDRHGQVQSLRVRLDGDPPGALAALRERLSSLPGTPLAAVPEADLYAGQAERTESLIRLFGWPIALLMAVGAAAGALNTMMSSVSDRAREIATLRLLGFARLPAFTATWVEAVLLSALGAAAGAIASRLAFDGWQASTMGANNTKMAFQLVVTPDVIWTAGLLGLAVGVIGGALPALAAARLPMRVALRARG</sequence>
<organism evidence="1 2">
    <name type="scientific">Rhizobium mulingense</name>
    <dbReference type="NCBI Taxonomy" id="3031128"/>
    <lineage>
        <taxon>Bacteria</taxon>
        <taxon>Pseudomonadati</taxon>
        <taxon>Pseudomonadota</taxon>
        <taxon>Alphaproteobacteria</taxon>
        <taxon>Hyphomicrobiales</taxon>
        <taxon>Rhizobiaceae</taxon>
        <taxon>Rhizobium/Agrobacterium group</taxon>
        <taxon>Rhizobium</taxon>
    </lineage>
</organism>
<accession>A0ACC6MUI6</accession>
<protein>
    <submittedName>
        <fullName evidence="1">FtsX-like permease family protein</fullName>
    </submittedName>
</protein>
<proteinExistence type="predicted"/>